<dbReference type="Gene3D" id="3.20.70.20">
    <property type="match status" value="1"/>
</dbReference>
<comment type="caution">
    <text evidence="1">The sequence shown here is derived from an EMBL/GenBank/DDBJ whole genome shotgun (WGS) entry which is preliminary data.</text>
</comment>
<gene>
    <name evidence="1" type="ORF">KSX_15520</name>
</gene>
<proteinExistence type="predicted"/>
<keyword evidence="2" id="KW-1185">Reference proteome</keyword>
<organism evidence="1 2">
    <name type="scientific">Ktedonospora formicarum</name>
    <dbReference type="NCBI Taxonomy" id="2778364"/>
    <lineage>
        <taxon>Bacteria</taxon>
        <taxon>Bacillati</taxon>
        <taxon>Chloroflexota</taxon>
        <taxon>Ktedonobacteria</taxon>
        <taxon>Ktedonobacterales</taxon>
        <taxon>Ktedonobacteraceae</taxon>
        <taxon>Ktedonospora</taxon>
    </lineage>
</organism>
<protein>
    <submittedName>
        <fullName evidence="1">UPF0210 protein</fullName>
    </submittedName>
</protein>
<dbReference type="EMBL" id="BNJF01000001">
    <property type="protein sequence ID" value="GHO43389.1"/>
    <property type="molecule type" value="Genomic_DNA"/>
</dbReference>
<dbReference type="RefSeq" id="WP_220192865.1">
    <property type="nucleotide sequence ID" value="NZ_BNJF01000001.1"/>
</dbReference>
<evidence type="ECO:0000313" key="2">
    <source>
        <dbReference type="Proteomes" id="UP000612362"/>
    </source>
</evidence>
<dbReference type="Pfam" id="PF05167">
    <property type="entry name" value="DUF711"/>
    <property type="match status" value="1"/>
</dbReference>
<reference evidence="1" key="1">
    <citation type="submission" date="2020-10" db="EMBL/GenBank/DDBJ databases">
        <title>Taxonomic study of unclassified bacteria belonging to the class Ktedonobacteria.</title>
        <authorList>
            <person name="Yabe S."/>
            <person name="Wang C.M."/>
            <person name="Zheng Y."/>
            <person name="Sakai Y."/>
            <person name="Cavaletti L."/>
            <person name="Monciardini P."/>
            <person name="Donadio S."/>
        </authorList>
    </citation>
    <scope>NUCLEOTIDE SEQUENCE</scope>
    <source>
        <strain evidence="1">SOSP1-1</strain>
    </source>
</reference>
<accession>A0A8J3I1W2</accession>
<dbReference type="Proteomes" id="UP000612362">
    <property type="component" value="Unassembled WGS sequence"/>
</dbReference>
<dbReference type="InterPro" id="IPR007841">
    <property type="entry name" value="UPF0210"/>
</dbReference>
<dbReference type="SUPFAM" id="SSF51998">
    <property type="entry name" value="PFL-like glycyl radical enzymes"/>
    <property type="match status" value="1"/>
</dbReference>
<name>A0A8J3I1W2_9CHLR</name>
<sequence length="400" mass="42541">MVESVDISTQAPTIRTITLGLSDPHPLTTAHIQEASRRLRAAETRLSEAGYEVQTVRISTRPIFDDLVDWSATAIQQYVQELQGMLDDHNLTYCSLGPAQVVKPDFPMERLDILADLLLPAPGISATVQLVSSAHGLRAEAALPTARIIQRLARESEDGFGNFRFAMLACVEPGSPFFPAAYHEGESSLSVGLQGVEIVAQALQRMRGQSSGPLALAQVSEVVRQALQERSCPIVAAVQSLADEFCIRFGGIDLSPAPMGEASIAGAMELCGYGPLGSPGSLAVAAALTAAIKGTDLPTCGYNGLMLPVLEDSLLGQRWAERRINAHQLLLYSTVCGTGLDTIPLPGDCSTEEIAALLLDVATLALRLRKPLSARLFPVPGKQAGEATAFSSPYLINTLI</sequence>
<dbReference type="AlphaFoldDB" id="A0A8J3I1W2"/>
<evidence type="ECO:0000313" key="1">
    <source>
        <dbReference type="EMBL" id="GHO43389.1"/>
    </source>
</evidence>
<dbReference type="PANTHER" id="PTHR37560:SF2">
    <property type="entry name" value="DUF711 DOMAIN-CONTAINING PROTEIN"/>
    <property type="match status" value="1"/>
</dbReference>
<dbReference type="PANTHER" id="PTHR37560">
    <property type="entry name" value="UPF0210 PROTEIN SPR0218"/>
    <property type="match status" value="1"/>
</dbReference>